<organism evidence="1 2">
    <name type="scientific">Piscibacillus halophilus</name>
    <dbReference type="NCBI Taxonomy" id="571933"/>
    <lineage>
        <taxon>Bacteria</taxon>
        <taxon>Bacillati</taxon>
        <taxon>Bacillota</taxon>
        <taxon>Bacilli</taxon>
        <taxon>Bacillales</taxon>
        <taxon>Bacillaceae</taxon>
        <taxon>Piscibacillus</taxon>
    </lineage>
</organism>
<dbReference type="STRING" id="571933.SAMN05216362_12539"/>
<accession>A0A1H9IM71</accession>
<dbReference type="Pfam" id="PF06949">
    <property type="entry name" value="DUF1292"/>
    <property type="match status" value="1"/>
</dbReference>
<sequence length="86" mass="9993">MEEHRDRITIKDEQGAERELIVEALFDMEEDSYALLKDQDETLLMKIEQQGEEQFLVPIEDPHIRNSILDAYEIALDAAPGDNEDF</sequence>
<dbReference type="Proteomes" id="UP000199427">
    <property type="component" value="Unassembled WGS sequence"/>
</dbReference>
<gene>
    <name evidence="1" type="ORF">SAMN05216362_12539</name>
</gene>
<keyword evidence="2" id="KW-1185">Reference proteome</keyword>
<reference evidence="1 2" key="1">
    <citation type="submission" date="2016-10" db="EMBL/GenBank/DDBJ databases">
        <authorList>
            <person name="de Groot N.N."/>
        </authorList>
    </citation>
    <scope>NUCLEOTIDE SEQUENCE [LARGE SCALE GENOMIC DNA]</scope>
    <source>
        <strain evidence="1 2">DSM 21633</strain>
    </source>
</reference>
<dbReference type="RefSeq" id="WP_369678859.1">
    <property type="nucleotide sequence ID" value="NZ_FOES01000025.1"/>
</dbReference>
<evidence type="ECO:0000313" key="1">
    <source>
        <dbReference type="EMBL" id="SEQ75485.1"/>
    </source>
</evidence>
<dbReference type="EMBL" id="FOES01000025">
    <property type="protein sequence ID" value="SEQ75485.1"/>
    <property type="molecule type" value="Genomic_DNA"/>
</dbReference>
<protein>
    <recommendedName>
        <fullName evidence="3">DUF1292 domain-containing protein</fullName>
    </recommendedName>
</protein>
<name>A0A1H9IM71_9BACI</name>
<dbReference type="InterPro" id="IPR009711">
    <property type="entry name" value="UPF0473"/>
</dbReference>
<evidence type="ECO:0000313" key="2">
    <source>
        <dbReference type="Proteomes" id="UP000199427"/>
    </source>
</evidence>
<dbReference type="AlphaFoldDB" id="A0A1H9IM71"/>
<proteinExistence type="predicted"/>
<evidence type="ECO:0008006" key="3">
    <source>
        <dbReference type="Google" id="ProtNLM"/>
    </source>
</evidence>